<accession>A0A1H4WYX3</accession>
<dbReference type="STRING" id="53406.SAMN05421553_1804"/>
<dbReference type="RefSeq" id="WP_090379341.1">
    <property type="nucleotide sequence ID" value="NZ_FNSC01000001.1"/>
</dbReference>
<evidence type="ECO:0000259" key="2">
    <source>
        <dbReference type="Pfam" id="PF03372"/>
    </source>
</evidence>
<feature type="domain" description="Endonuclease/exonuclease/phosphatase" evidence="2">
    <location>
        <begin position="112"/>
        <end position="311"/>
    </location>
</feature>
<sequence>MATTSQPDKPKPDRSTFWARRVNTLALLCLLGLLLPLLSHLLADSSGTLAWLVDLASHWQWLFLLGLAMFAGLACCLDKRWAVLLLALPLPWLTASAPAPAGDPQAQVFAVASANVHLDSRNTQALATWLAQEKPDLVVLLEVSPAYAQGLRTLRDYPFQHIVARDSPFGIAVLSRHPLQQVEVIEDVQGIAHIEAQLQWRGQPIGIIALHPMPPLSPQYHSVRNAKLAALAKRAAANAIPTVLAGDLNATPWSSAFSGLTQLGLRRASGLAATWPAVLQGVLGLPIDQVLVTQHWAVVARQVGPQLGSDHLPVLVRLVPALEK</sequence>
<dbReference type="GO" id="GO:0004527">
    <property type="term" value="F:exonuclease activity"/>
    <property type="evidence" value="ECO:0007669"/>
    <property type="project" value="UniProtKB-KW"/>
</dbReference>
<dbReference type="Gene3D" id="3.60.10.10">
    <property type="entry name" value="Endonuclease/exonuclease/phosphatase"/>
    <property type="match status" value="1"/>
</dbReference>
<keyword evidence="3" id="KW-0378">Hydrolase</keyword>
<keyword evidence="1" id="KW-1133">Transmembrane helix</keyword>
<keyword evidence="1" id="KW-0812">Transmembrane</keyword>
<keyword evidence="3" id="KW-0540">Nuclease</keyword>
<dbReference type="OrthoDB" id="9796594at2"/>
<gene>
    <name evidence="3" type="ORF">SAMN05421553_1804</name>
</gene>
<evidence type="ECO:0000313" key="4">
    <source>
        <dbReference type="Proteomes" id="UP000242849"/>
    </source>
</evidence>
<organism evidence="3 4">
    <name type="scientific">Pseudomonas anguilliseptica</name>
    <dbReference type="NCBI Taxonomy" id="53406"/>
    <lineage>
        <taxon>Bacteria</taxon>
        <taxon>Pseudomonadati</taxon>
        <taxon>Pseudomonadota</taxon>
        <taxon>Gammaproteobacteria</taxon>
        <taxon>Pseudomonadales</taxon>
        <taxon>Pseudomonadaceae</taxon>
        <taxon>Pseudomonas</taxon>
    </lineage>
</organism>
<reference evidence="4" key="1">
    <citation type="submission" date="2016-10" db="EMBL/GenBank/DDBJ databases">
        <authorList>
            <person name="Varghese N."/>
            <person name="Submissions S."/>
        </authorList>
    </citation>
    <scope>NUCLEOTIDE SEQUENCE [LARGE SCALE GENOMIC DNA]</scope>
    <source>
        <strain evidence="4">DSM 12111</strain>
    </source>
</reference>
<dbReference type="EMBL" id="FNSC01000001">
    <property type="protein sequence ID" value="SEC98513.1"/>
    <property type="molecule type" value="Genomic_DNA"/>
</dbReference>
<dbReference type="GO" id="GO:0004519">
    <property type="term" value="F:endonuclease activity"/>
    <property type="evidence" value="ECO:0007669"/>
    <property type="project" value="UniProtKB-KW"/>
</dbReference>
<dbReference type="SUPFAM" id="SSF56219">
    <property type="entry name" value="DNase I-like"/>
    <property type="match status" value="1"/>
</dbReference>
<protein>
    <submittedName>
        <fullName evidence="3">Uncharacterized conserved protein YafD, endonuclease/exonuclease/phosphatase (EEP) superfamily</fullName>
    </submittedName>
</protein>
<dbReference type="InterPro" id="IPR036691">
    <property type="entry name" value="Endo/exonu/phosph_ase_sf"/>
</dbReference>
<dbReference type="InterPro" id="IPR005135">
    <property type="entry name" value="Endo/exonuclease/phosphatase"/>
</dbReference>
<keyword evidence="3" id="KW-0255">Endonuclease</keyword>
<keyword evidence="4" id="KW-1185">Reference proteome</keyword>
<keyword evidence="3" id="KW-0269">Exonuclease</keyword>
<proteinExistence type="predicted"/>
<keyword evidence="1" id="KW-0472">Membrane</keyword>
<name>A0A1H4WYX3_PSEAG</name>
<dbReference type="AlphaFoldDB" id="A0A1H4WYX3"/>
<dbReference type="Proteomes" id="UP000242849">
    <property type="component" value="Unassembled WGS sequence"/>
</dbReference>
<feature type="transmembrane region" description="Helical" evidence="1">
    <location>
        <begin position="59"/>
        <end position="77"/>
    </location>
</feature>
<evidence type="ECO:0000256" key="1">
    <source>
        <dbReference type="SAM" id="Phobius"/>
    </source>
</evidence>
<dbReference type="Pfam" id="PF03372">
    <property type="entry name" value="Exo_endo_phos"/>
    <property type="match status" value="1"/>
</dbReference>
<evidence type="ECO:0000313" key="3">
    <source>
        <dbReference type="EMBL" id="SEC98513.1"/>
    </source>
</evidence>